<evidence type="ECO:0000256" key="2">
    <source>
        <dbReference type="ARBA" id="ARBA00022448"/>
    </source>
</evidence>
<evidence type="ECO:0000256" key="3">
    <source>
        <dbReference type="ARBA" id="ARBA00023065"/>
    </source>
</evidence>
<gene>
    <name evidence="4" type="ORF">IHE50_00425</name>
</gene>
<proteinExistence type="inferred from homology"/>
<dbReference type="InterPro" id="IPR036079">
    <property type="entry name" value="ATPase_csu/dsu_sf"/>
</dbReference>
<dbReference type="Proteomes" id="UP000763484">
    <property type="component" value="Unassembled WGS sequence"/>
</dbReference>
<evidence type="ECO:0000313" key="5">
    <source>
        <dbReference type="Proteomes" id="UP000763484"/>
    </source>
</evidence>
<comment type="caution">
    <text evidence="4">The sequence shown here is derived from an EMBL/GenBank/DDBJ whole genome shotgun (WGS) entry which is preliminary data.</text>
</comment>
<organism evidence="4 5">
    <name type="scientific">Candidatus Acidifodinimicrobium mancum</name>
    <dbReference type="NCBI Taxonomy" id="2898728"/>
    <lineage>
        <taxon>Archaea</taxon>
        <taxon>Candidatus Parvarchaeota</taxon>
        <taxon>Candidatus Acidifodinimicrobiaceae</taxon>
        <taxon>Candidatus Acidifodinimicrobium</taxon>
    </lineage>
</organism>
<sequence>MDSTYIASFGHTRALAPDFIDLTSKANKLSREGILEILKKPPYSKNLERYSILYKPPELVEMVVNSTFVDRMLIALSFSPPTVKPFMREYISKFDIENVILLISAKLLKKKIELVEPRLITVNGMPASFDIGLIPRSEYAELLKKDSLESVYEELYKHERLSILHGLPSVERGDIYTVRKTLEENYYSRLLSYFKFYNGNEGQIRLFIRSLIDIRNLMNVIKCVDSGIKFDEYLIEGGILSRREIIERFSNSDVDKVIENSGFELKDELNLYKEDRLISRFEIKMREELLGRYYQIFRTNPMSVGDLLWYILKSEDEKMTIIEGWYDAED</sequence>
<dbReference type="InterPro" id="IPR035067">
    <property type="entry name" value="V-type_ATPase_csu/dsu"/>
</dbReference>
<reference evidence="4 5" key="1">
    <citation type="submission" date="2020-09" db="EMBL/GenBank/DDBJ databases">
        <title>Genomic characterization of a novel Parvarchaeota family in acid mine drainage sediments.</title>
        <authorList>
            <person name="Luo Z.-H."/>
        </authorList>
    </citation>
    <scope>NUCLEOTIDE SEQUENCE [LARGE SCALE GENOMIC DNA]</scope>
    <source>
        <strain evidence="4">TL1-5_bins.178</strain>
    </source>
</reference>
<comment type="similarity">
    <text evidence="1">Belongs to the V-ATPase V0D/AC39 subunit family.</text>
</comment>
<dbReference type="Gene3D" id="1.10.132.50">
    <property type="entry name" value="ATP synthase (C/AC39) subunit, domain 3"/>
    <property type="match status" value="1"/>
</dbReference>
<dbReference type="GO" id="GO:0046961">
    <property type="term" value="F:proton-transporting ATPase activity, rotational mechanism"/>
    <property type="evidence" value="ECO:0007669"/>
    <property type="project" value="InterPro"/>
</dbReference>
<accession>A0A8T3UPR4</accession>
<dbReference type="AlphaFoldDB" id="A0A8T3UPR4"/>
<dbReference type="Gene3D" id="1.20.1690.10">
    <property type="entry name" value="V-type ATP synthase subunit C domain"/>
    <property type="match status" value="2"/>
</dbReference>
<dbReference type="Pfam" id="PF01992">
    <property type="entry name" value="vATP-synt_AC39"/>
    <property type="match status" value="1"/>
</dbReference>
<keyword evidence="2" id="KW-0813">Transport</keyword>
<dbReference type="EMBL" id="JADFAQ010000012">
    <property type="protein sequence ID" value="MBE5727872.1"/>
    <property type="molecule type" value="Genomic_DNA"/>
</dbReference>
<dbReference type="InterPro" id="IPR050873">
    <property type="entry name" value="V-ATPase_V0D/AC39_subunit"/>
</dbReference>
<protein>
    <submittedName>
        <fullName evidence="4">V-type ATPase subunit</fullName>
    </submittedName>
</protein>
<dbReference type="SUPFAM" id="SSF103486">
    <property type="entry name" value="V-type ATP synthase subunit C"/>
    <property type="match status" value="1"/>
</dbReference>
<name>A0A8T3UPR4_9ARCH</name>
<dbReference type="PANTHER" id="PTHR38682">
    <property type="entry name" value="V-TYPE ATP SYNTHASE SUBUNIT C"/>
    <property type="match status" value="1"/>
</dbReference>
<dbReference type="InterPro" id="IPR044911">
    <property type="entry name" value="V-type_ATPase_csu/dsu_dom_3"/>
</dbReference>
<evidence type="ECO:0000313" key="4">
    <source>
        <dbReference type="EMBL" id="MBE5727872.1"/>
    </source>
</evidence>
<evidence type="ECO:0000256" key="1">
    <source>
        <dbReference type="ARBA" id="ARBA00006709"/>
    </source>
</evidence>
<dbReference type="InterPro" id="IPR002843">
    <property type="entry name" value="ATPase_V0-cplx_csu/dsu"/>
</dbReference>
<dbReference type="PANTHER" id="PTHR38682:SF1">
    <property type="entry name" value="V-TYPE ATP SYNTHASE SUBUNIT C"/>
    <property type="match status" value="1"/>
</dbReference>
<keyword evidence="3" id="KW-0406">Ion transport</keyword>